<evidence type="ECO:0000313" key="2">
    <source>
        <dbReference type="Proteomes" id="UP000008372"/>
    </source>
</evidence>
<reference evidence="1 2" key="1">
    <citation type="journal article" date="2014" name="Environ. Microbiol.">
        <title>Comparative genomics of the marine bacterial genus Glaciecola reveals the high degree of genomic diversity and genomic characteristic for cold adaptation.</title>
        <authorList>
            <person name="Qin Q.L."/>
            <person name="Xie B.B."/>
            <person name="Yu Y."/>
            <person name="Shu Y.L."/>
            <person name="Rong J.C."/>
            <person name="Zhang Y.J."/>
            <person name="Zhao D.L."/>
            <person name="Chen X.L."/>
            <person name="Zhang X.Y."/>
            <person name="Chen B."/>
            <person name="Zhou B.C."/>
            <person name="Zhang Y.Z."/>
        </authorList>
    </citation>
    <scope>NUCLEOTIDE SEQUENCE [LARGE SCALE GENOMIC DNA]</scope>
    <source>
        <strain evidence="1 2">NO2</strain>
    </source>
</reference>
<protein>
    <submittedName>
        <fullName evidence="1">Uncharacterized protein</fullName>
    </submittedName>
</protein>
<organism evidence="1 2">
    <name type="scientific">Paraglaciecola agarilytica NO2</name>
    <dbReference type="NCBI Taxonomy" id="1125747"/>
    <lineage>
        <taxon>Bacteria</taxon>
        <taxon>Pseudomonadati</taxon>
        <taxon>Pseudomonadota</taxon>
        <taxon>Gammaproteobacteria</taxon>
        <taxon>Alteromonadales</taxon>
        <taxon>Alteromonadaceae</taxon>
        <taxon>Paraglaciecola</taxon>
    </lineage>
</organism>
<keyword evidence="2" id="KW-1185">Reference proteome</keyword>
<dbReference type="Proteomes" id="UP000008372">
    <property type="component" value="Unassembled WGS sequence"/>
</dbReference>
<proteinExistence type="predicted"/>
<accession>A0ABQ0I5L9</accession>
<comment type="caution">
    <text evidence="1">The sequence shown here is derived from an EMBL/GenBank/DDBJ whole genome shotgun (WGS) entry which is preliminary data.</text>
</comment>
<dbReference type="EMBL" id="BAEK01000030">
    <property type="protein sequence ID" value="GAC04626.1"/>
    <property type="molecule type" value="Genomic_DNA"/>
</dbReference>
<sequence>MMAEDVLLTESMVKMQCTLNNDNKPAGVSGDQWLLIGGLSA</sequence>
<gene>
    <name evidence="1" type="ORF">GAGA_1771</name>
</gene>
<evidence type="ECO:0000313" key="1">
    <source>
        <dbReference type="EMBL" id="GAC04626.1"/>
    </source>
</evidence>
<name>A0ABQ0I5L9_9ALTE</name>